<dbReference type="Pfam" id="PF19200">
    <property type="entry name" value="MupG_N"/>
    <property type="match status" value="1"/>
</dbReference>
<dbReference type="PATRIC" id="fig|157838.3.peg.4293"/>
<feature type="domain" description="6-phospho-N-acetylmuramidase N-terminal" evidence="2">
    <location>
        <begin position="2"/>
        <end position="231"/>
    </location>
</feature>
<dbReference type="InterPro" id="IPR013785">
    <property type="entry name" value="Aldolase_TIM"/>
</dbReference>
<dbReference type="PANTHER" id="PTHR38435">
    <property type="match status" value="1"/>
</dbReference>
<organism evidence="3 4">
    <name type="scientific">Heyndrickxia shackletonii</name>
    <dbReference type="NCBI Taxonomy" id="157838"/>
    <lineage>
        <taxon>Bacteria</taxon>
        <taxon>Bacillati</taxon>
        <taxon>Bacillota</taxon>
        <taxon>Bacilli</taxon>
        <taxon>Bacillales</taxon>
        <taxon>Bacillaceae</taxon>
        <taxon>Heyndrickxia</taxon>
    </lineage>
</organism>
<accession>A0A0Q3WSN9</accession>
<dbReference type="SUPFAM" id="SSF50891">
    <property type="entry name" value="Cyclophilin-like"/>
    <property type="match status" value="1"/>
</dbReference>
<comment type="caution">
    <text evidence="3">The sequence shown here is derived from an EMBL/GenBank/DDBJ whole genome shotgun (WGS) entry which is preliminary data.</text>
</comment>
<name>A0A0Q3WSN9_9BACI</name>
<sequence length="355" mass="40762">MLGLSVYLSEPIENQREYILQLYERGFQSIFTSLHIPEDNPSVYKERLLELGSIAKSKGMELIADISPKSMDYLGYTWDSAHELLNWGLTGLRVDYGISEKDIVDLSKKMKVALNASTLTKESLARLKSLDLNIDSVEAWHNYYPRPETGLDRLEFREKNQWLKLEGIKTMAFIPGDGKLRGPLYKGLPTLEEHRYQTPFSAFLDLKENENMDKILVGDFELSEKSLEQFQSYCNDGYLLLRANANTSDEKILHSLESVHTNRWDSARDCIRSMESREYGLIGTESLEPFNTIKRELGSITIDNVNYGRYKGEIQITKRSLHADEKVNVIGKIISEDLVLLPFMKGGTKFKILWQ</sequence>
<dbReference type="SUPFAM" id="SSF51445">
    <property type="entry name" value="(Trans)glycosidases"/>
    <property type="match status" value="1"/>
</dbReference>
<gene>
    <name evidence="3" type="ORF">AN964_19435</name>
</gene>
<proteinExistence type="predicted"/>
<dbReference type="InterPro" id="IPR008589">
    <property type="entry name" value="MupG"/>
</dbReference>
<dbReference type="Gene3D" id="3.20.20.70">
    <property type="entry name" value="Aldolase class I"/>
    <property type="match status" value="1"/>
</dbReference>
<protein>
    <submittedName>
        <fullName evidence="3">Cell surface protein</fullName>
    </submittedName>
</protein>
<reference evidence="3 4" key="1">
    <citation type="submission" date="2015-09" db="EMBL/GenBank/DDBJ databases">
        <title>Genome sequencing project for genomic taxonomy and phylogenomics of Bacillus-like bacteria.</title>
        <authorList>
            <person name="Liu B."/>
            <person name="Wang J."/>
            <person name="Zhu Y."/>
            <person name="Liu G."/>
            <person name="Chen Q."/>
            <person name="Chen Z."/>
            <person name="Lan J."/>
            <person name="Che J."/>
            <person name="Ge C."/>
            <person name="Shi H."/>
            <person name="Pan Z."/>
            <person name="Liu X."/>
        </authorList>
    </citation>
    <scope>NUCLEOTIDE SEQUENCE [LARGE SCALE GENOMIC DNA]</scope>
    <source>
        <strain evidence="3 4">LMG 18435</strain>
    </source>
</reference>
<dbReference type="AlphaFoldDB" id="A0A0Q3WSN9"/>
<dbReference type="InterPro" id="IPR029000">
    <property type="entry name" value="Cyclophilin-like_dom_sf"/>
</dbReference>
<dbReference type="InterPro" id="IPR017853">
    <property type="entry name" value="GH"/>
</dbReference>
<dbReference type="OrthoDB" id="5809921at2"/>
<dbReference type="PANTHER" id="PTHR38435:SF2">
    <property type="entry name" value="DUF871 DOMAIN-CONTAINING PROTEIN"/>
    <property type="match status" value="1"/>
</dbReference>
<dbReference type="STRING" id="157838.AN964_19435"/>
<dbReference type="RefSeq" id="WP_055741481.1">
    <property type="nucleotide sequence ID" value="NZ_JAAIWL010000020.1"/>
</dbReference>
<dbReference type="Proteomes" id="UP000051888">
    <property type="component" value="Unassembled WGS sequence"/>
</dbReference>
<dbReference type="EMBL" id="LJJC01000006">
    <property type="protein sequence ID" value="KQL51178.1"/>
    <property type="molecule type" value="Genomic_DNA"/>
</dbReference>
<feature type="domain" description="6-phospho-N-acetylmuramidase C-terminal" evidence="1">
    <location>
        <begin position="244"/>
        <end position="352"/>
    </location>
</feature>
<dbReference type="Pfam" id="PF05913">
    <property type="entry name" value="MupG_C"/>
    <property type="match status" value="1"/>
</dbReference>
<evidence type="ECO:0000313" key="3">
    <source>
        <dbReference type="EMBL" id="KQL51178.1"/>
    </source>
</evidence>
<dbReference type="InterPro" id="IPR043797">
    <property type="entry name" value="MupG_N"/>
</dbReference>
<dbReference type="InterPro" id="IPR043894">
    <property type="entry name" value="MupG_C"/>
</dbReference>
<keyword evidence="4" id="KW-1185">Reference proteome</keyword>
<evidence type="ECO:0000259" key="2">
    <source>
        <dbReference type="Pfam" id="PF19200"/>
    </source>
</evidence>
<dbReference type="Gene3D" id="2.40.100.10">
    <property type="entry name" value="Cyclophilin-like"/>
    <property type="match status" value="1"/>
</dbReference>
<evidence type="ECO:0000313" key="4">
    <source>
        <dbReference type="Proteomes" id="UP000051888"/>
    </source>
</evidence>
<evidence type="ECO:0000259" key="1">
    <source>
        <dbReference type="Pfam" id="PF05913"/>
    </source>
</evidence>